<reference evidence="2" key="1">
    <citation type="submission" date="2019-03" db="EMBL/GenBank/DDBJ databases">
        <title>Single cell metagenomics reveals metabolic interactions within the superorganism composed of flagellate Streblomastix strix and complex community of Bacteroidetes bacteria on its surface.</title>
        <authorList>
            <person name="Treitli S.C."/>
            <person name="Kolisko M."/>
            <person name="Husnik F."/>
            <person name="Keeling P."/>
            <person name="Hampl V."/>
        </authorList>
    </citation>
    <scope>NUCLEOTIDE SEQUENCE</scope>
    <source>
        <strain evidence="2">STM</strain>
    </source>
</reference>
<comment type="caution">
    <text evidence="2">The sequence shown here is derived from an EMBL/GenBank/DDBJ whole genome shotgun (WGS) entry which is preliminary data.</text>
</comment>
<dbReference type="AlphaFoldDB" id="A0A5J4RUW8"/>
<sequence length="171" mass="20138">MALNHLNTHNDYSGDVIYNSSKFISCYYFLFLYYLLLLLSMSSTLVCIKAFKINFKFIPQIRKCSIGCVKQSFFLYIIFRHYPFLLRLTPNGFGNIQMRRTGRRKVQKQSSMLPIGYPLSNDISFTYAGIIQYNNSFLITSCYAVFLLREECSNIATWKETYWIYTATICW</sequence>
<evidence type="ECO:0000313" key="2">
    <source>
        <dbReference type="EMBL" id="KAA6337368.1"/>
    </source>
</evidence>
<keyword evidence="1" id="KW-0812">Transmembrane</keyword>
<gene>
    <name evidence="2" type="ORF">EZS27_014537</name>
</gene>
<name>A0A5J4RUW8_9ZZZZ</name>
<organism evidence="2">
    <name type="scientific">termite gut metagenome</name>
    <dbReference type="NCBI Taxonomy" id="433724"/>
    <lineage>
        <taxon>unclassified sequences</taxon>
        <taxon>metagenomes</taxon>
        <taxon>organismal metagenomes</taxon>
    </lineage>
</organism>
<evidence type="ECO:0000256" key="1">
    <source>
        <dbReference type="SAM" id="Phobius"/>
    </source>
</evidence>
<dbReference type="EMBL" id="SNRY01000705">
    <property type="protein sequence ID" value="KAA6337368.1"/>
    <property type="molecule type" value="Genomic_DNA"/>
</dbReference>
<keyword evidence="1" id="KW-0472">Membrane</keyword>
<proteinExistence type="predicted"/>
<feature type="transmembrane region" description="Helical" evidence="1">
    <location>
        <begin position="27"/>
        <end position="48"/>
    </location>
</feature>
<accession>A0A5J4RUW8</accession>
<keyword evidence="1" id="KW-1133">Transmembrane helix</keyword>
<protein>
    <submittedName>
        <fullName evidence="2">Uncharacterized protein</fullName>
    </submittedName>
</protein>